<reference evidence="1 2" key="1">
    <citation type="submission" date="2018-08" db="EMBL/GenBank/DDBJ databases">
        <title>Draft genome of the lignicolous fungus Coniochaeta pulveracea.</title>
        <authorList>
            <person name="Borstlap C.J."/>
            <person name="De Witt R.N."/>
            <person name="Botha A."/>
            <person name="Volschenk H."/>
        </authorList>
    </citation>
    <scope>NUCLEOTIDE SEQUENCE [LARGE SCALE GENOMIC DNA]</scope>
    <source>
        <strain evidence="1 2">CAB683</strain>
    </source>
</reference>
<accession>A0A420YHP8</accession>
<proteinExistence type="predicted"/>
<name>A0A420YHP8_9PEZI</name>
<keyword evidence="2" id="KW-1185">Reference proteome</keyword>
<protein>
    <submittedName>
        <fullName evidence="1">Uncharacterized protein</fullName>
    </submittedName>
</protein>
<gene>
    <name evidence="1" type="ORF">DL546_008155</name>
</gene>
<evidence type="ECO:0000313" key="1">
    <source>
        <dbReference type="EMBL" id="RKU47418.1"/>
    </source>
</evidence>
<evidence type="ECO:0000313" key="2">
    <source>
        <dbReference type="Proteomes" id="UP000275385"/>
    </source>
</evidence>
<dbReference type="Proteomes" id="UP000275385">
    <property type="component" value="Unassembled WGS sequence"/>
</dbReference>
<dbReference type="EMBL" id="QVQW01000009">
    <property type="protein sequence ID" value="RKU47418.1"/>
    <property type="molecule type" value="Genomic_DNA"/>
</dbReference>
<dbReference type="STRING" id="177199.A0A420YHP8"/>
<organism evidence="1 2">
    <name type="scientific">Coniochaeta pulveracea</name>
    <dbReference type="NCBI Taxonomy" id="177199"/>
    <lineage>
        <taxon>Eukaryota</taxon>
        <taxon>Fungi</taxon>
        <taxon>Dikarya</taxon>
        <taxon>Ascomycota</taxon>
        <taxon>Pezizomycotina</taxon>
        <taxon>Sordariomycetes</taxon>
        <taxon>Sordariomycetidae</taxon>
        <taxon>Coniochaetales</taxon>
        <taxon>Coniochaetaceae</taxon>
        <taxon>Coniochaeta</taxon>
    </lineage>
</organism>
<dbReference type="AlphaFoldDB" id="A0A420YHP8"/>
<sequence length="109" mass="12731">MSQHYAWWMMLPHEQFRQIIDPENQVCILLASHWIAVKQIMAVITEAEWEAKGEAAQRASGDGNVELGMIRWLKYLNGLVDAEHAAYNQWPMWVEAQLDRDRGFFGKTR</sequence>
<comment type="caution">
    <text evidence="1">The sequence shown here is derived from an EMBL/GenBank/DDBJ whole genome shotgun (WGS) entry which is preliminary data.</text>
</comment>
<dbReference type="OrthoDB" id="5229455at2759"/>